<reference evidence="2 3" key="1">
    <citation type="journal article" date="2016" name="Front. Microbiol.">
        <title>Single-Cell (Meta-)Genomics of a Dimorphic Candidatus Thiomargarita nelsonii Reveals Genomic Plasticity.</title>
        <authorList>
            <person name="Flood B.E."/>
            <person name="Fliss P."/>
            <person name="Jones D.S."/>
            <person name="Dick G.J."/>
            <person name="Jain S."/>
            <person name="Kaster A.K."/>
            <person name="Winkel M."/>
            <person name="Mussmann M."/>
            <person name="Bailey J."/>
        </authorList>
    </citation>
    <scope>NUCLEOTIDE SEQUENCE [LARGE SCALE GENOMIC DNA]</scope>
    <source>
        <strain evidence="2">Hydrate Ridge</strain>
    </source>
</reference>
<dbReference type="Proteomes" id="UP000030428">
    <property type="component" value="Unassembled WGS sequence"/>
</dbReference>
<sequence length="115" mass="13012">MNKIDKMILAHSQWKFHLKRVIDTQKASFTVDELRDHHHCDFGKLLDSAEGKTLADYSKISELHKKFHHDAAHVLTLALAGHKSEAKAELEFGGQFSRVSAMLVNKLTEIEESSS</sequence>
<dbReference type="InterPro" id="IPR025991">
    <property type="entry name" value="Chemoreceptor_zinc-bind_dom"/>
</dbReference>
<dbReference type="Pfam" id="PF13682">
    <property type="entry name" value="CZB"/>
    <property type="match status" value="1"/>
</dbReference>
<keyword evidence="3" id="KW-1185">Reference proteome</keyword>
<evidence type="ECO:0000313" key="3">
    <source>
        <dbReference type="Proteomes" id="UP000030428"/>
    </source>
</evidence>
<dbReference type="EMBL" id="JSZA02000051">
    <property type="protein sequence ID" value="KHD06617.1"/>
    <property type="molecule type" value="Genomic_DNA"/>
</dbReference>
<accession>A0A0A6P8A8</accession>
<evidence type="ECO:0000259" key="1">
    <source>
        <dbReference type="Pfam" id="PF13682"/>
    </source>
</evidence>
<comment type="caution">
    <text evidence="2">The sequence shown here is derived from an EMBL/GenBank/DDBJ whole genome shotgun (WGS) entry which is preliminary data.</text>
</comment>
<organism evidence="2 3">
    <name type="scientific">Candidatus Thiomargarita nelsonii</name>
    <dbReference type="NCBI Taxonomy" id="1003181"/>
    <lineage>
        <taxon>Bacteria</taxon>
        <taxon>Pseudomonadati</taxon>
        <taxon>Pseudomonadota</taxon>
        <taxon>Gammaproteobacteria</taxon>
        <taxon>Thiotrichales</taxon>
        <taxon>Thiotrichaceae</taxon>
        <taxon>Thiomargarita</taxon>
    </lineage>
</organism>
<gene>
    <name evidence="2" type="ORF">PN36_14770</name>
</gene>
<evidence type="ECO:0000313" key="2">
    <source>
        <dbReference type="EMBL" id="KHD06617.1"/>
    </source>
</evidence>
<dbReference type="Gene3D" id="1.20.120.30">
    <property type="entry name" value="Aspartate receptor, ligand-binding domain"/>
    <property type="match status" value="1"/>
</dbReference>
<proteinExistence type="predicted"/>
<protein>
    <recommendedName>
        <fullName evidence="1">Chemoreceptor zinc-binding domain-containing protein</fullName>
    </recommendedName>
</protein>
<name>A0A0A6P8A8_9GAMM</name>
<feature type="domain" description="Chemoreceptor zinc-binding" evidence="1">
    <location>
        <begin position="11"/>
        <end position="74"/>
    </location>
</feature>
<dbReference type="AlphaFoldDB" id="A0A0A6P8A8"/>